<dbReference type="InterPro" id="IPR016162">
    <property type="entry name" value="Ald_DH_N"/>
</dbReference>
<dbReference type="CDD" id="cd07106">
    <property type="entry name" value="ALDH_AldA-AAD23400"/>
    <property type="match status" value="1"/>
</dbReference>
<dbReference type="InterPro" id="IPR016163">
    <property type="entry name" value="Ald_DH_C"/>
</dbReference>
<dbReference type="Gene3D" id="3.40.605.10">
    <property type="entry name" value="Aldehyde Dehydrogenase, Chain A, domain 1"/>
    <property type="match status" value="1"/>
</dbReference>
<dbReference type="InterPro" id="IPR044086">
    <property type="entry name" value="LUC3-like"/>
</dbReference>
<proteinExistence type="inferred from homology"/>
<dbReference type="PANTHER" id="PTHR11699">
    <property type="entry name" value="ALDEHYDE DEHYDROGENASE-RELATED"/>
    <property type="match status" value="1"/>
</dbReference>
<evidence type="ECO:0000256" key="1">
    <source>
        <dbReference type="ARBA" id="ARBA00023002"/>
    </source>
</evidence>
<evidence type="ECO:0000256" key="2">
    <source>
        <dbReference type="PROSITE-ProRule" id="PRU10007"/>
    </source>
</evidence>
<dbReference type="Proteomes" id="UP000533533">
    <property type="component" value="Unassembled WGS sequence"/>
</dbReference>
<feature type="active site" evidence="2">
    <location>
        <position position="256"/>
    </location>
</feature>
<dbReference type="InterPro" id="IPR029510">
    <property type="entry name" value="Ald_DH_CS_GLU"/>
</dbReference>
<dbReference type="InterPro" id="IPR016161">
    <property type="entry name" value="Ald_DH/histidinol_DH"/>
</dbReference>
<dbReference type="PROSITE" id="PS00687">
    <property type="entry name" value="ALDEHYDE_DEHYDR_GLU"/>
    <property type="match status" value="1"/>
</dbReference>
<evidence type="ECO:0000259" key="4">
    <source>
        <dbReference type="Pfam" id="PF00171"/>
    </source>
</evidence>
<feature type="domain" description="Aldehyde dehydrogenase" evidence="4">
    <location>
        <begin position="29"/>
        <end position="480"/>
    </location>
</feature>
<name>A0ABR6FGY6_9BURK</name>
<evidence type="ECO:0000256" key="3">
    <source>
        <dbReference type="RuleBase" id="RU003345"/>
    </source>
</evidence>
<accession>A0ABR6FGY6</accession>
<dbReference type="SUPFAM" id="SSF53720">
    <property type="entry name" value="ALDH-like"/>
    <property type="match status" value="1"/>
</dbReference>
<dbReference type="Pfam" id="PF00171">
    <property type="entry name" value="Aldedh"/>
    <property type="match status" value="1"/>
</dbReference>
<evidence type="ECO:0000313" key="6">
    <source>
        <dbReference type="Proteomes" id="UP000533533"/>
    </source>
</evidence>
<reference evidence="5 6" key="1">
    <citation type="submission" date="2020-08" db="EMBL/GenBank/DDBJ databases">
        <title>Genomic Encyclopedia of Type Strains, Phase IV (KMG-V): Genome sequencing to study the core and pangenomes of soil and plant-associated prokaryotes.</title>
        <authorList>
            <person name="Whitman W."/>
        </authorList>
    </citation>
    <scope>NUCLEOTIDE SEQUENCE [LARGE SCALE GENOMIC DNA]</scope>
    <source>
        <strain evidence="5 6">SRMrh-85</strain>
    </source>
</reference>
<keyword evidence="1 3" id="KW-0560">Oxidoreductase</keyword>
<gene>
    <name evidence="5" type="ORF">FHX59_001100</name>
</gene>
<dbReference type="Gene3D" id="3.40.309.10">
    <property type="entry name" value="Aldehyde Dehydrogenase, Chain A, domain 2"/>
    <property type="match status" value="1"/>
</dbReference>
<dbReference type="InterPro" id="IPR015590">
    <property type="entry name" value="Aldehyde_DH_dom"/>
</dbReference>
<sequence>MSASPQAAQRVSVFDGPYYLSIAGKLVESRDTFDVINPATGEVLAKAPAATAEQLDAAIAAAKAAFKGWSALGYDGRQKYLNAYAEALQAHRDELARLLTQEQGKPLKSMAEPEVDQAISWIRQIAERRILVEIVEETDEHFVELHHTPLGVIGAITPWNFPVLLALWKVAPALITGNTMVIKPSPFTPLSTLRFGQIAQSVLPPGVLSIVSGGNELGPQLTHHPDIAKISFTGSTETGKHVLRAAAGTVKRVTLELGGNDAAIVLPDADYRSIIPQLFWGAIGNSGQWCVGIKRLYVHRSFHKDFVQAFISYARQQKLGNGLDHEVTVGPVQNRMQFEKIKALLDDIKASDQKIVLGGDIDESLPGYFIPVTVVDNPPENSRIVQEEQFGPIVPIIAYDDVEDVIARANDSPFGLGGSVWGRDTKAAVAVARRLETGMVWVNEIHTQGVDIPFGGHKQSGLGTEHGFEGRLLFTNPKTVLIRK</sequence>
<comment type="similarity">
    <text evidence="3">Belongs to the aldehyde dehydrogenase family.</text>
</comment>
<organism evidence="5 6">
    <name type="scientific">Paraburkholderia silvatlantica</name>
    <dbReference type="NCBI Taxonomy" id="321895"/>
    <lineage>
        <taxon>Bacteria</taxon>
        <taxon>Pseudomonadati</taxon>
        <taxon>Pseudomonadota</taxon>
        <taxon>Betaproteobacteria</taxon>
        <taxon>Burkholderiales</taxon>
        <taxon>Burkholderiaceae</taxon>
        <taxon>Paraburkholderia</taxon>
    </lineage>
</organism>
<dbReference type="RefSeq" id="WP_110382792.1">
    <property type="nucleotide sequence ID" value="NZ_JACHVZ010000003.1"/>
</dbReference>
<dbReference type="EMBL" id="JACHVZ010000003">
    <property type="protein sequence ID" value="MBB2926691.1"/>
    <property type="molecule type" value="Genomic_DNA"/>
</dbReference>
<protein>
    <submittedName>
        <fullName evidence="5">Acyl-CoA reductase-like NAD-dependent aldehyde dehydrogenase</fullName>
    </submittedName>
</protein>
<evidence type="ECO:0000313" key="5">
    <source>
        <dbReference type="EMBL" id="MBB2926691.1"/>
    </source>
</evidence>
<keyword evidence="6" id="KW-1185">Reference proteome</keyword>
<comment type="caution">
    <text evidence="5">The sequence shown here is derived from an EMBL/GenBank/DDBJ whole genome shotgun (WGS) entry which is preliminary data.</text>
</comment>